<comment type="similarity">
    <text evidence="1 2">Belongs to the fructosamine kinase family.</text>
</comment>
<dbReference type="Pfam" id="PF03881">
    <property type="entry name" value="Fructosamin_kin"/>
    <property type="match status" value="1"/>
</dbReference>
<accession>A0ABX1TL12</accession>
<dbReference type="EMBL" id="SPMZ01000024">
    <property type="protein sequence ID" value="NMQ19329.1"/>
    <property type="molecule type" value="Genomic_DNA"/>
</dbReference>
<name>A0ABX1TL12_9GAMM</name>
<dbReference type="Proteomes" id="UP000760480">
    <property type="component" value="Unassembled WGS sequence"/>
</dbReference>
<evidence type="ECO:0000313" key="3">
    <source>
        <dbReference type="EMBL" id="NMQ19329.1"/>
    </source>
</evidence>
<proteinExistence type="inferred from homology"/>
<evidence type="ECO:0000313" key="4">
    <source>
        <dbReference type="Proteomes" id="UP000760480"/>
    </source>
</evidence>
<protein>
    <submittedName>
        <fullName evidence="3">Fructosamine kinase family protein</fullName>
    </submittedName>
</protein>
<dbReference type="InterPro" id="IPR016477">
    <property type="entry name" value="Fructo-/Ketosamine-3-kinase"/>
</dbReference>
<comment type="caution">
    <text evidence="3">The sequence shown here is derived from an EMBL/GenBank/DDBJ whole genome shotgun (WGS) entry which is preliminary data.</text>
</comment>
<dbReference type="Gene3D" id="3.30.200.20">
    <property type="entry name" value="Phosphorylase Kinase, domain 1"/>
    <property type="match status" value="1"/>
</dbReference>
<dbReference type="InterPro" id="IPR011009">
    <property type="entry name" value="Kinase-like_dom_sf"/>
</dbReference>
<organism evidence="3 4">
    <name type="scientific">Candidatus Competibacter phosphatis</name>
    <dbReference type="NCBI Taxonomy" id="221280"/>
    <lineage>
        <taxon>Bacteria</taxon>
        <taxon>Pseudomonadati</taxon>
        <taxon>Pseudomonadota</taxon>
        <taxon>Gammaproteobacteria</taxon>
        <taxon>Candidatus Competibacteraceae</taxon>
        <taxon>Candidatus Competibacter</taxon>
    </lineage>
</organism>
<dbReference type="SUPFAM" id="SSF56112">
    <property type="entry name" value="Protein kinase-like (PK-like)"/>
    <property type="match status" value="1"/>
</dbReference>
<keyword evidence="4" id="KW-1185">Reference proteome</keyword>
<keyword evidence="2" id="KW-0808">Transferase</keyword>
<gene>
    <name evidence="3" type="ORF">E4P82_09080</name>
</gene>
<dbReference type="GO" id="GO:0016301">
    <property type="term" value="F:kinase activity"/>
    <property type="evidence" value="ECO:0007669"/>
    <property type="project" value="UniProtKB-KW"/>
</dbReference>
<dbReference type="PIRSF" id="PIRSF006221">
    <property type="entry name" value="Ketosamine-3-kinase"/>
    <property type="match status" value="1"/>
</dbReference>
<reference evidence="3 4" key="1">
    <citation type="submission" date="2019-03" db="EMBL/GenBank/DDBJ databases">
        <title>Metabolic reconstructions from genomes of highly enriched 'Candidatus Accumulibacter' and 'Candidatus Competibacter' bioreactor populations.</title>
        <authorList>
            <person name="Annavajhala M.K."/>
            <person name="Welles L."/>
            <person name="Abbas B."/>
            <person name="Sorokin D."/>
            <person name="Park H."/>
            <person name="Van Loosdrecht M."/>
            <person name="Chandran K."/>
        </authorList>
    </citation>
    <scope>NUCLEOTIDE SEQUENCE [LARGE SCALE GENOMIC DNA]</scope>
    <source>
        <strain evidence="3 4">SBR_G</strain>
    </source>
</reference>
<dbReference type="PANTHER" id="PTHR12149:SF8">
    <property type="entry name" value="PROTEIN-RIBULOSAMINE 3-KINASE"/>
    <property type="match status" value="1"/>
</dbReference>
<sequence length="290" mass="32261">MLEQRIGVVTGRRFVARQRQPLGGGCINQAWRVGDGERDFFVKTNSLAVAKTMFEAEAAALAELAATGAVRVPLPVEHGTAAGLAFLVLEYLPLGGGGTRALEILGRRLAALHRIPQPFFGWHRDNTIGSTPQPNERGDDWIAFWRERRLGFQLDLAVRNGHGGELRRRGEQLLVRFAELFAGYRLVPALLHGDLWGGNVGCTVEGEPVIFDPACYYGDREADLAMTELFGGFPERFYAAYREALPLDVGYPQRRTLYNLYHVLNHLNLFGGGYRTQAEHMIDRLLAELG</sequence>
<dbReference type="PANTHER" id="PTHR12149">
    <property type="entry name" value="FRUCTOSAMINE 3 KINASE-RELATED PROTEIN"/>
    <property type="match status" value="1"/>
</dbReference>
<keyword evidence="2 3" id="KW-0418">Kinase</keyword>
<evidence type="ECO:0000256" key="2">
    <source>
        <dbReference type="PIRNR" id="PIRNR006221"/>
    </source>
</evidence>
<evidence type="ECO:0000256" key="1">
    <source>
        <dbReference type="ARBA" id="ARBA00009460"/>
    </source>
</evidence>
<dbReference type="Gene3D" id="3.90.1200.10">
    <property type="match status" value="1"/>
</dbReference>